<dbReference type="GO" id="GO:0032182">
    <property type="term" value="F:ubiquitin-like protein binding"/>
    <property type="evidence" value="ECO:0007669"/>
    <property type="project" value="TreeGrafter"/>
</dbReference>
<name>A0A8J4UX58_9MYCE</name>
<evidence type="ECO:0000256" key="1">
    <source>
        <dbReference type="RuleBase" id="RU410713"/>
    </source>
</evidence>
<dbReference type="GO" id="GO:0045116">
    <property type="term" value="P:protein neddylation"/>
    <property type="evidence" value="ECO:0007669"/>
    <property type="project" value="TreeGrafter"/>
</dbReference>
<feature type="compositionally biased region" description="Basic and acidic residues" evidence="2">
    <location>
        <begin position="19"/>
        <end position="28"/>
    </location>
</feature>
<gene>
    <name evidence="4" type="ORF">CYY_008620</name>
</gene>
<proteinExistence type="predicted"/>
<dbReference type="AlphaFoldDB" id="A0A8J4UX58"/>
<evidence type="ECO:0000256" key="2">
    <source>
        <dbReference type="SAM" id="MobiDB-lite"/>
    </source>
</evidence>
<dbReference type="PROSITE" id="PS51229">
    <property type="entry name" value="DCUN1"/>
    <property type="match status" value="1"/>
</dbReference>
<feature type="region of interest" description="Disordered" evidence="2">
    <location>
        <begin position="1"/>
        <end position="28"/>
    </location>
</feature>
<dbReference type="GO" id="GO:0031624">
    <property type="term" value="F:ubiquitin conjugating enzyme binding"/>
    <property type="evidence" value="ECO:0007669"/>
    <property type="project" value="TreeGrafter"/>
</dbReference>
<organism evidence="4 5">
    <name type="scientific">Polysphondylium violaceum</name>
    <dbReference type="NCBI Taxonomy" id="133409"/>
    <lineage>
        <taxon>Eukaryota</taxon>
        <taxon>Amoebozoa</taxon>
        <taxon>Evosea</taxon>
        <taxon>Eumycetozoa</taxon>
        <taxon>Dictyostelia</taxon>
        <taxon>Dictyosteliales</taxon>
        <taxon>Dictyosteliaceae</taxon>
        <taxon>Polysphondylium</taxon>
    </lineage>
</organism>
<dbReference type="EMBL" id="AJWJ01000549">
    <property type="protein sequence ID" value="KAF2070063.1"/>
    <property type="molecule type" value="Genomic_DNA"/>
</dbReference>
<evidence type="ECO:0000313" key="5">
    <source>
        <dbReference type="Proteomes" id="UP000695562"/>
    </source>
</evidence>
<dbReference type="GO" id="GO:0000151">
    <property type="term" value="C:ubiquitin ligase complex"/>
    <property type="evidence" value="ECO:0007669"/>
    <property type="project" value="TreeGrafter"/>
</dbReference>
<dbReference type="SUPFAM" id="SSF47473">
    <property type="entry name" value="EF-hand"/>
    <property type="match status" value="1"/>
</dbReference>
<protein>
    <recommendedName>
        <fullName evidence="1">Defective in cullin neddylation protein</fullName>
    </recommendedName>
</protein>
<comment type="caution">
    <text evidence="4">The sequence shown here is derived from an EMBL/GenBank/DDBJ whole genome shotgun (WGS) entry which is preliminary data.</text>
</comment>
<dbReference type="Gene3D" id="1.10.238.200">
    <property type="entry name" value="Cullin, PONY binding domain"/>
    <property type="match status" value="1"/>
</dbReference>
<dbReference type="InterPro" id="IPR005176">
    <property type="entry name" value="PONY_dom"/>
</dbReference>
<dbReference type="InterPro" id="IPR011992">
    <property type="entry name" value="EF-hand-dom_pair"/>
</dbReference>
<feature type="compositionally biased region" description="Low complexity" evidence="2">
    <location>
        <begin position="1"/>
        <end position="13"/>
    </location>
</feature>
<dbReference type="Gene3D" id="1.10.238.10">
    <property type="entry name" value="EF-hand"/>
    <property type="match status" value="1"/>
</dbReference>
<keyword evidence="5" id="KW-1185">Reference proteome</keyword>
<comment type="function">
    <text evidence="1">Neddylation of cullins play an essential role in the regulation of SCF-type complexes activity.</text>
</comment>
<dbReference type="PANTHER" id="PTHR12281">
    <property type="entry name" value="RP42 RELATED"/>
    <property type="match status" value="1"/>
</dbReference>
<dbReference type="OrthoDB" id="286637at2759"/>
<dbReference type="Proteomes" id="UP000695562">
    <property type="component" value="Unassembled WGS sequence"/>
</dbReference>
<reference evidence="4" key="1">
    <citation type="submission" date="2020-01" db="EMBL/GenBank/DDBJ databases">
        <title>Development of genomics and gene disruption for Polysphondylium violaceum indicates a role for the polyketide synthase stlB in stalk morphogenesis.</title>
        <authorList>
            <person name="Narita B."/>
            <person name="Kawabe Y."/>
            <person name="Kin K."/>
            <person name="Saito T."/>
            <person name="Gibbs R."/>
            <person name="Kuspa A."/>
            <person name="Muzny D."/>
            <person name="Queller D."/>
            <person name="Richards S."/>
            <person name="Strassman J."/>
            <person name="Sucgang R."/>
            <person name="Worley K."/>
            <person name="Schaap P."/>
        </authorList>
    </citation>
    <scope>NUCLEOTIDE SEQUENCE</scope>
    <source>
        <strain evidence="4">QSvi11</strain>
    </source>
</reference>
<dbReference type="InterPro" id="IPR014764">
    <property type="entry name" value="DCN-prot"/>
</dbReference>
<evidence type="ECO:0000259" key="3">
    <source>
        <dbReference type="PROSITE" id="PS51229"/>
    </source>
</evidence>
<dbReference type="InterPro" id="IPR042460">
    <property type="entry name" value="DCN1-like_PONY"/>
</dbReference>
<accession>A0A8J4UX58</accession>
<evidence type="ECO:0000313" key="4">
    <source>
        <dbReference type="EMBL" id="KAF2070063.1"/>
    </source>
</evidence>
<dbReference type="PANTHER" id="PTHR12281:SF12">
    <property type="entry name" value="DEFECTIVE IN CULLIN NEDDYLATION PROTEIN"/>
    <property type="match status" value="1"/>
</dbReference>
<sequence>MARSKSSTNTTTTSRKRKNIEDKEEPSLKKPFTQAESLFNNYKDEVECIGPDGVVNFCKDLGFDCDSIHILILAWKMGASKQGYFTKGEFLKGFESLGCYDLTTLKQQLLSLSDKLKNDSPKFSELYKFSFAFASEVDSKKSIDIQAASSMLQLILPDGPHTVNFVEFLRTQQQYKSINRDQWLCFLEFSKTVKSDLSNYDESEAWPLLIDEFVEHVKESSIAVNKEFYTEKKDDRY</sequence>
<dbReference type="Pfam" id="PF03556">
    <property type="entry name" value="Cullin_binding"/>
    <property type="match status" value="1"/>
</dbReference>
<feature type="domain" description="DCUN1" evidence="3">
    <location>
        <begin position="30"/>
        <end position="218"/>
    </location>
</feature>
<dbReference type="GO" id="GO:0097602">
    <property type="term" value="F:cullin family protein binding"/>
    <property type="evidence" value="ECO:0007669"/>
    <property type="project" value="TreeGrafter"/>
</dbReference>